<evidence type="ECO:0000313" key="3">
    <source>
        <dbReference type="EMBL" id="KAA9041426.1"/>
    </source>
</evidence>
<protein>
    <recommendedName>
        <fullName evidence="5">Cell division protein FtsQ</fullName>
    </recommendedName>
</protein>
<dbReference type="AlphaFoldDB" id="A0A5J5IK88"/>
<feature type="compositionally biased region" description="Polar residues" evidence="1">
    <location>
        <begin position="289"/>
        <end position="307"/>
    </location>
</feature>
<accession>A0A5J5IK88</accession>
<sequence length="399" mass="44992">MSINSKYKLKKILAAMIWIIIGSGTVVLLVAAIERRNNERCSRIEIEITGVQNNFFIDKKDVISILEKTNEGKLEKMPVHAIDLAMMESELQKSKWIKKAELFFDNNNVLQVRITEREPIARIFTTSGMSFYLDSSLTRLPLSDKFSPRLPVFTDFPTDVIVLSKQDSNLIKDIKTLSQFINTNSFWMAQIDQVDILPNRSFELIPKLGNQVIRFGDAENCEEKFNNLLCFYKQVLTKIGWSHYSAIDVQYKGQVVGVRRGANEIKMDSLRSIQIMKALIEEAQKHTNDSTNIQLDQPADDNNINTSREIESAPDENLKVNTSNNKERVAVAPIHVPEKPTSGSKSATKKNALTIHSSSVEKPNPAPLKSNIAKKQGNQKDAGKSKKVPKAVMPPKTDY</sequence>
<keyword evidence="2" id="KW-0472">Membrane</keyword>
<keyword evidence="2" id="KW-0812">Transmembrane</keyword>
<comment type="caution">
    <text evidence="3">The sequence shown here is derived from an EMBL/GenBank/DDBJ whole genome shotgun (WGS) entry which is preliminary data.</text>
</comment>
<evidence type="ECO:0000313" key="4">
    <source>
        <dbReference type="Proteomes" id="UP000326903"/>
    </source>
</evidence>
<evidence type="ECO:0008006" key="5">
    <source>
        <dbReference type="Google" id="ProtNLM"/>
    </source>
</evidence>
<feature type="region of interest" description="Disordered" evidence="1">
    <location>
        <begin position="287"/>
        <end position="399"/>
    </location>
</feature>
<evidence type="ECO:0000256" key="2">
    <source>
        <dbReference type="SAM" id="Phobius"/>
    </source>
</evidence>
<organism evidence="3 4">
    <name type="scientific">Ginsengibacter hankyongi</name>
    <dbReference type="NCBI Taxonomy" id="2607284"/>
    <lineage>
        <taxon>Bacteria</taxon>
        <taxon>Pseudomonadati</taxon>
        <taxon>Bacteroidota</taxon>
        <taxon>Chitinophagia</taxon>
        <taxon>Chitinophagales</taxon>
        <taxon>Chitinophagaceae</taxon>
        <taxon>Ginsengibacter</taxon>
    </lineage>
</organism>
<keyword evidence="4" id="KW-1185">Reference proteome</keyword>
<dbReference type="EMBL" id="VYQF01000001">
    <property type="protein sequence ID" value="KAA9041426.1"/>
    <property type="molecule type" value="Genomic_DNA"/>
</dbReference>
<feature type="transmembrane region" description="Helical" evidence="2">
    <location>
        <begin position="12"/>
        <end position="33"/>
    </location>
</feature>
<gene>
    <name evidence="3" type="ORF">FW778_05215</name>
</gene>
<evidence type="ECO:0000256" key="1">
    <source>
        <dbReference type="SAM" id="MobiDB-lite"/>
    </source>
</evidence>
<keyword evidence="2" id="KW-1133">Transmembrane helix</keyword>
<reference evidence="3 4" key="1">
    <citation type="submission" date="2019-09" db="EMBL/GenBank/DDBJ databases">
        <title>Draft genome sequence of Ginsengibacter sp. BR5-29.</title>
        <authorList>
            <person name="Im W.-T."/>
        </authorList>
    </citation>
    <scope>NUCLEOTIDE SEQUENCE [LARGE SCALE GENOMIC DNA]</scope>
    <source>
        <strain evidence="3 4">BR5-29</strain>
    </source>
</reference>
<feature type="compositionally biased region" description="Polar residues" evidence="1">
    <location>
        <begin position="341"/>
        <end position="361"/>
    </location>
</feature>
<proteinExistence type="predicted"/>
<dbReference type="Proteomes" id="UP000326903">
    <property type="component" value="Unassembled WGS sequence"/>
</dbReference>
<dbReference type="RefSeq" id="WP_150413546.1">
    <property type="nucleotide sequence ID" value="NZ_VYQF01000001.1"/>
</dbReference>
<name>A0A5J5IK88_9BACT</name>